<name>A0A1H4RNC7_9MICC</name>
<evidence type="ECO:0008006" key="3">
    <source>
        <dbReference type="Google" id="ProtNLM"/>
    </source>
</evidence>
<dbReference type="STRING" id="156980.SAMN04489745_2604"/>
<evidence type="ECO:0000313" key="2">
    <source>
        <dbReference type="Proteomes" id="UP000182652"/>
    </source>
</evidence>
<keyword evidence="2" id="KW-1185">Reference proteome</keyword>
<dbReference type="AlphaFoldDB" id="A0A1H4RNC7"/>
<sequence length="75" mass="8539">MRRSQFWQLMDDEFGPAYARHLATNLALRELGSRTPDQALRDGLDLRSIWLAVCEAQDVPESRRLGKDPKAAKKA</sequence>
<accession>A0A1H4RNC7</accession>
<dbReference type="Proteomes" id="UP000182652">
    <property type="component" value="Unassembled WGS sequence"/>
</dbReference>
<evidence type="ECO:0000313" key="1">
    <source>
        <dbReference type="EMBL" id="SEC33244.1"/>
    </source>
</evidence>
<dbReference type="InterPro" id="IPR021408">
    <property type="entry name" value="DUF3046"/>
</dbReference>
<dbReference type="Pfam" id="PF11248">
    <property type="entry name" value="DUF3046"/>
    <property type="match status" value="1"/>
</dbReference>
<gene>
    <name evidence="1" type="ORF">SAMN04489745_2604</name>
</gene>
<protein>
    <recommendedName>
        <fullName evidence="3">DUF3046 domain-containing protein</fullName>
    </recommendedName>
</protein>
<organism evidence="1 2">
    <name type="scientific">Arthrobacter woluwensis</name>
    <dbReference type="NCBI Taxonomy" id="156980"/>
    <lineage>
        <taxon>Bacteria</taxon>
        <taxon>Bacillati</taxon>
        <taxon>Actinomycetota</taxon>
        <taxon>Actinomycetes</taxon>
        <taxon>Micrococcales</taxon>
        <taxon>Micrococcaceae</taxon>
        <taxon>Arthrobacter</taxon>
    </lineage>
</organism>
<proteinExistence type="predicted"/>
<reference evidence="1 2" key="1">
    <citation type="submission" date="2016-10" db="EMBL/GenBank/DDBJ databases">
        <authorList>
            <person name="de Groot N.N."/>
        </authorList>
    </citation>
    <scope>NUCLEOTIDE SEQUENCE [LARGE SCALE GENOMIC DNA]</scope>
    <source>
        <strain evidence="1 2">DSM 10495</strain>
    </source>
</reference>
<dbReference type="EMBL" id="FNSN01000003">
    <property type="protein sequence ID" value="SEC33244.1"/>
    <property type="molecule type" value="Genomic_DNA"/>
</dbReference>
<dbReference type="RefSeq" id="WP_066215329.1">
    <property type="nucleotide sequence ID" value="NZ_CP049819.1"/>
</dbReference>